<reference evidence="1 2" key="1">
    <citation type="journal article" date="2018" name="Sci. Rep.">
        <title>Comparative genomics provides insights into the lifestyle and reveals functional heterogeneity of dark septate endophytic fungi.</title>
        <authorList>
            <person name="Knapp D.G."/>
            <person name="Nemeth J.B."/>
            <person name="Barry K."/>
            <person name="Hainaut M."/>
            <person name="Henrissat B."/>
            <person name="Johnson J."/>
            <person name="Kuo A."/>
            <person name="Lim J.H.P."/>
            <person name="Lipzen A."/>
            <person name="Nolan M."/>
            <person name="Ohm R.A."/>
            <person name="Tamas L."/>
            <person name="Grigoriev I.V."/>
            <person name="Spatafora J.W."/>
            <person name="Nagy L.G."/>
            <person name="Kovacs G.M."/>
        </authorList>
    </citation>
    <scope>NUCLEOTIDE SEQUENCE [LARGE SCALE GENOMIC DNA]</scope>
    <source>
        <strain evidence="1 2">DSE2036</strain>
    </source>
</reference>
<dbReference type="OrthoDB" id="1262810at2759"/>
<name>A0A2V1DZS4_9PLEO</name>
<evidence type="ECO:0000313" key="2">
    <source>
        <dbReference type="Proteomes" id="UP000244855"/>
    </source>
</evidence>
<sequence>MPDTTIFFLRHLEMFKVIMEESGPLETRTTITKSHSSHGKIRLVRTIEHSRVEHKKFTEESIYVVFDHGLVDMPKDERGKEKVLAKVELAFQLDTSDQPKMSALGEHVFAYLPLQRIPQFQFLVQSNFIASASRDATYRRAIEEILLPYQNTYKGTTRPSDLGETKIQDSERIARVESFVSLPWTTSFRDLDGEVYLAPEYGTRHHELLQDLGVKLFSISDAIERVSCDLVTVDSYIRTYPTSDDWHEKCANTLLGMLKISNEVNIRPIKQFGIVLVGGGWTGAAGFSPGGLSEIDFPRTDNVGIPEDIGLNLVESTAASNAFRRKLFQTLGVKYCPRDTVLARIEATQRNHPSNPLEWHSHLKYLSHYHAELESLAEWMFVPCIDYAWPANSIHPFYLPGDGEFDTK</sequence>
<dbReference type="AlphaFoldDB" id="A0A2V1DZS4"/>
<proteinExistence type="predicted"/>
<accession>A0A2V1DZS4</accession>
<dbReference type="Proteomes" id="UP000244855">
    <property type="component" value="Unassembled WGS sequence"/>
</dbReference>
<keyword evidence="2" id="KW-1185">Reference proteome</keyword>
<organism evidence="1 2">
    <name type="scientific">Periconia macrospinosa</name>
    <dbReference type="NCBI Taxonomy" id="97972"/>
    <lineage>
        <taxon>Eukaryota</taxon>
        <taxon>Fungi</taxon>
        <taxon>Dikarya</taxon>
        <taxon>Ascomycota</taxon>
        <taxon>Pezizomycotina</taxon>
        <taxon>Dothideomycetes</taxon>
        <taxon>Pleosporomycetidae</taxon>
        <taxon>Pleosporales</taxon>
        <taxon>Massarineae</taxon>
        <taxon>Periconiaceae</taxon>
        <taxon>Periconia</taxon>
    </lineage>
</organism>
<evidence type="ECO:0000313" key="1">
    <source>
        <dbReference type="EMBL" id="PVI03661.1"/>
    </source>
</evidence>
<dbReference type="STRING" id="97972.A0A2V1DZS4"/>
<protein>
    <submittedName>
        <fullName evidence="1">Uncharacterized protein</fullName>
    </submittedName>
</protein>
<dbReference type="EMBL" id="KZ805329">
    <property type="protein sequence ID" value="PVI03661.1"/>
    <property type="molecule type" value="Genomic_DNA"/>
</dbReference>
<gene>
    <name evidence="1" type="ORF">DM02DRAFT_652432</name>
</gene>